<dbReference type="InterPro" id="IPR003362">
    <property type="entry name" value="Bact_transf"/>
</dbReference>
<gene>
    <name evidence="4" type="ORF">D0C36_15635</name>
</gene>
<feature type="transmembrane region" description="Helical" evidence="2">
    <location>
        <begin position="257"/>
        <end position="275"/>
    </location>
</feature>
<dbReference type="AlphaFoldDB" id="A0A372NUB2"/>
<dbReference type="PANTHER" id="PTHR30576:SF0">
    <property type="entry name" value="UNDECAPRENYL-PHOSPHATE N-ACETYLGALACTOSAMINYL 1-PHOSPHATE TRANSFERASE-RELATED"/>
    <property type="match status" value="1"/>
</dbReference>
<feature type="transmembrane region" description="Helical" evidence="2">
    <location>
        <begin position="95"/>
        <end position="117"/>
    </location>
</feature>
<dbReference type="OrthoDB" id="9808602at2"/>
<evidence type="ECO:0000313" key="5">
    <source>
        <dbReference type="Proteomes" id="UP000264217"/>
    </source>
</evidence>
<keyword evidence="2" id="KW-1133">Transmembrane helix</keyword>
<dbReference type="Pfam" id="PF02397">
    <property type="entry name" value="Bac_transf"/>
    <property type="match status" value="1"/>
</dbReference>
<protein>
    <recommendedName>
        <fullName evidence="3">Bacterial sugar transferase domain-containing protein</fullName>
    </recommendedName>
</protein>
<evidence type="ECO:0000259" key="3">
    <source>
        <dbReference type="Pfam" id="PF02397"/>
    </source>
</evidence>
<dbReference type="EMBL" id="QWDC01000002">
    <property type="protein sequence ID" value="RFZ92826.1"/>
    <property type="molecule type" value="Genomic_DNA"/>
</dbReference>
<evidence type="ECO:0000313" key="4">
    <source>
        <dbReference type="EMBL" id="RFZ92826.1"/>
    </source>
</evidence>
<keyword evidence="2" id="KW-0472">Membrane</keyword>
<proteinExistence type="inferred from homology"/>
<dbReference type="Proteomes" id="UP000264217">
    <property type="component" value="Unassembled WGS sequence"/>
</dbReference>
<dbReference type="PANTHER" id="PTHR30576">
    <property type="entry name" value="COLANIC BIOSYNTHESIS UDP-GLUCOSE LIPID CARRIER TRANSFERASE"/>
    <property type="match status" value="1"/>
</dbReference>
<sequence length="281" mass="32590">MERVTSLSRIISILVHDGFSSSYMQLFKPSLRVEHDKELMRYFGQSYPHITFPAHTHMLINNAFTFNGLLLEIDNENVFYTNNYWFRASKRAFDIVFSLAVIILVLSWLLPIIALLIRLESKGPVIFSQKRSSRDNRAFNCYKFRSMCINKDCDSAQTAMGDPRITRVGAFLRRTNLDELPQFFNVLMGDMSVVGPRPHMLSQTREYSELIDIFMIRHLVKPGITGWAQANGLRGRTATVNEMLNRVEADVWYLKNWTFLLDMYIIFLTVVYTLAGNKNAY</sequence>
<keyword evidence="2" id="KW-0812">Transmembrane</keyword>
<dbReference type="RefSeq" id="WP_117392535.1">
    <property type="nucleotide sequence ID" value="NZ_QWDC01000002.1"/>
</dbReference>
<keyword evidence="5" id="KW-1185">Reference proteome</keyword>
<evidence type="ECO:0000256" key="1">
    <source>
        <dbReference type="ARBA" id="ARBA00006464"/>
    </source>
</evidence>
<evidence type="ECO:0000256" key="2">
    <source>
        <dbReference type="SAM" id="Phobius"/>
    </source>
</evidence>
<reference evidence="4 5" key="1">
    <citation type="submission" date="2018-08" db="EMBL/GenBank/DDBJ databases">
        <title>Mucilaginibacter sp. MYSH2.</title>
        <authorList>
            <person name="Seo T."/>
        </authorList>
    </citation>
    <scope>NUCLEOTIDE SEQUENCE [LARGE SCALE GENOMIC DNA]</scope>
    <source>
        <strain evidence="4 5">MYSH2</strain>
    </source>
</reference>
<comment type="similarity">
    <text evidence="1">Belongs to the bacterial sugar transferase family.</text>
</comment>
<dbReference type="GO" id="GO:0016780">
    <property type="term" value="F:phosphotransferase activity, for other substituted phosphate groups"/>
    <property type="evidence" value="ECO:0007669"/>
    <property type="project" value="TreeGrafter"/>
</dbReference>
<feature type="domain" description="Bacterial sugar transferase" evidence="3">
    <location>
        <begin position="90"/>
        <end position="273"/>
    </location>
</feature>
<comment type="caution">
    <text evidence="4">The sequence shown here is derived from an EMBL/GenBank/DDBJ whole genome shotgun (WGS) entry which is preliminary data.</text>
</comment>
<accession>A0A372NUB2</accession>
<organism evidence="4 5">
    <name type="scientific">Mucilaginibacter conchicola</name>
    <dbReference type="NCBI Taxonomy" id="2303333"/>
    <lineage>
        <taxon>Bacteria</taxon>
        <taxon>Pseudomonadati</taxon>
        <taxon>Bacteroidota</taxon>
        <taxon>Sphingobacteriia</taxon>
        <taxon>Sphingobacteriales</taxon>
        <taxon>Sphingobacteriaceae</taxon>
        <taxon>Mucilaginibacter</taxon>
    </lineage>
</organism>
<name>A0A372NUB2_9SPHI</name>